<reference evidence="1" key="1">
    <citation type="submission" date="2018-02" db="EMBL/GenBank/DDBJ databases">
        <title>Rhizophora mucronata_Transcriptome.</title>
        <authorList>
            <person name="Meera S.P."/>
            <person name="Sreeshan A."/>
            <person name="Augustine A."/>
        </authorList>
    </citation>
    <scope>NUCLEOTIDE SEQUENCE</scope>
    <source>
        <tissue evidence="1">Leaf</tissue>
    </source>
</reference>
<name>A0A2P2IY37_RHIMU</name>
<dbReference type="AlphaFoldDB" id="A0A2P2IY37"/>
<accession>A0A2P2IY37</accession>
<evidence type="ECO:0000313" key="1">
    <source>
        <dbReference type="EMBL" id="MBW86112.1"/>
    </source>
</evidence>
<dbReference type="EMBL" id="GGEC01005629">
    <property type="protein sequence ID" value="MBW86112.1"/>
    <property type="molecule type" value="Transcribed_RNA"/>
</dbReference>
<sequence length="44" mass="5384">MCKRSMRGLYRRCIQTGMVCPTRFWNLLVYISICHRWTKVSQIF</sequence>
<proteinExistence type="predicted"/>
<protein>
    <submittedName>
        <fullName evidence="1">Uncharacterized protein</fullName>
    </submittedName>
</protein>
<organism evidence="1">
    <name type="scientific">Rhizophora mucronata</name>
    <name type="common">Asiatic mangrove</name>
    <dbReference type="NCBI Taxonomy" id="61149"/>
    <lineage>
        <taxon>Eukaryota</taxon>
        <taxon>Viridiplantae</taxon>
        <taxon>Streptophyta</taxon>
        <taxon>Embryophyta</taxon>
        <taxon>Tracheophyta</taxon>
        <taxon>Spermatophyta</taxon>
        <taxon>Magnoliopsida</taxon>
        <taxon>eudicotyledons</taxon>
        <taxon>Gunneridae</taxon>
        <taxon>Pentapetalae</taxon>
        <taxon>rosids</taxon>
        <taxon>fabids</taxon>
        <taxon>Malpighiales</taxon>
        <taxon>Rhizophoraceae</taxon>
        <taxon>Rhizophora</taxon>
    </lineage>
</organism>